<feature type="region of interest" description="Disordered" evidence="2">
    <location>
        <begin position="335"/>
        <end position="389"/>
    </location>
</feature>
<dbReference type="GO" id="GO:0003676">
    <property type="term" value="F:nucleic acid binding"/>
    <property type="evidence" value="ECO:0007669"/>
    <property type="project" value="InterPro"/>
</dbReference>
<keyword evidence="1" id="KW-0863">Zinc-finger</keyword>
<evidence type="ECO:0000256" key="2">
    <source>
        <dbReference type="SAM" id="MobiDB-lite"/>
    </source>
</evidence>
<evidence type="ECO:0000256" key="1">
    <source>
        <dbReference type="PROSITE-ProRule" id="PRU00047"/>
    </source>
</evidence>
<dbReference type="InterPro" id="IPR001878">
    <property type="entry name" value="Znf_CCHC"/>
</dbReference>
<organism evidence="4 5">
    <name type="scientific">Hibiscus trionum</name>
    <name type="common">Flower of an hour</name>
    <dbReference type="NCBI Taxonomy" id="183268"/>
    <lineage>
        <taxon>Eukaryota</taxon>
        <taxon>Viridiplantae</taxon>
        <taxon>Streptophyta</taxon>
        <taxon>Embryophyta</taxon>
        <taxon>Tracheophyta</taxon>
        <taxon>Spermatophyta</taxon>
        <taxon>Magnoliopsida</taxon>
        <taxon>eudicotyledons</taxon>
        <taxon>Gunneridae</taxon>
        <taxon>Pentapetalae</taxon>
        <taxon>rosids</taxon>
        <taxon>malvids</taxon>
        <taxon>Malvales</taxon>
        <taxon>Malvaceae</taxon>
        <taxon>Malvoideae</taxon>
        <taxon>Hibiscus</taxon>
    </lineage>
</organism>
<keyword evidence="1" id="KW-0862">Zinc</keyword>
<dbReference type="PANTHER" id="PTHR31286">
    <property type="entry name" value="GLYCINE-RICH CELL WALL STRUCTURAL PROTEIN 1.8-LIKE"/>
    <property type="match status" value="1"/>
</dbReference>
<dbReference type="PROSITE" id="PS50158">
    <property type="entry name" value="ZF_CCHC"/>
    <property type="match status" value="1"/>
</dbReference>
<feature type="compositionally biased region" description="Polar residues" evidence="2">
    <location>
        <begin position="350"/>
        <end position="359"/>
    </location>
</feature>
<evidence type="ECO:0000259" key="3">
    <source>
        <dbReference type="PROSITE" id="PS50158"/>
    </source>
</evidence>
<dbReference type="InterPro" id="IPR040256">
    <property type="entry name" value="At4g02000-like"/>
</dbReference>
<name>A0A9W7IRV3_HIBTR</name>
<sequence length="389" mass="43993">MADMTSSLANLSIEEKEDEELAIEVDQQSPSINFLNCFVGIFLTSSIIHFESMRNTLANVWRPLGGITISDLGDRRLLFRLFHVADVDRIDSGSPWFFNGHMLILHRLLPDEDPMFIPLKFLNLWVMVHDLPIGFMSLNVAKQLGNFIGKFMEYEANLNPFNYQRIMRLRVQIDSTLPLKRKKKLVLKDGSQVYAKFQYEKIRTFCFLCGKLGHAENLCPSRLILAPDKIVFNWDISLRAPPRRAVPNSIWLRDEPEEINNSLGNTSGNSHESSPINSPFQKLMMAHFGGKNYGRGYQLPKLVVNGNNDSAKSKAPERHITIPMMDIQIGLENEDSPIEQSDGNKRQRKVNLQSSVSPSHDSDIELKDSAVSPSPNVSAGLSDQARRGK</sequence>
<gene>
    <name evidence="4" type="ORF">HRI_003777900</name>
</gene>
<dbReference type="PANTHER" id="PTHR31286:SF153">
    <property type="entry name" value="DUF4283 DOMAIN PROTEIN"/>
    <property type="match status" value="1"/>
</dbReference>
<proteinExistence type="predicted"/>
<keyword evidence="1" id="KW-0479">Metal-binding</keyword>
<evidence type="ECO:0000313" key="4">
    <source>
        <dbReference type="EMBL" id="GMJ01087.1"/>
    </source>
</evidence>
<dbReference type="AlphaFoldDB" id="A0A9W7IRV3"/>
<feature type="domain" description="CCHC-type" evidence="3">
    <location>
        <begin position="206"/>
        <end position="221"/>
    </location>
</feature>
<dbReference type="Pfam" id="PF14111">
    <property type="entry name" value="DUF4283"/>
    <property type="match status" value="1"/>
</dbReference>
<dbReference type="OrthoDB" id="1743559at2759"/>
<evidence type="ECO:0000313" key="5">
    <source>
        <dbReference type="Proteomes" id="UP001165190"/>
    </source>
</evidence>
<dbReference type="Proteomes" id="UP001165190">
    <property type="component" value="Unassembled WGS sequence"/>
</dbReference>
<feature type="compositionally biased region" description="Polar residues" evidence="2">
    <location>
        <begin position="371"/>
        <end position="381"/>
    </location>
</feature>
<protein>
    <recommendedName>
        <fullName evidence="3">CCHC-type domain-containing protein</fullName>
    </recommendedName>
</protein>
<comment type="caution">
    <text evidence="4">The sequence shown here is derived from an EMBL/GenBank/DDBJ whole genome shotgun (WGS) entry which is preliminary data.</text>
</comment>
<dbReference type="GO" id="GO:0008270">
    <property type="term" value="F:zinc ion binding"/>
    <property type="evidence" value="ECO:0007669"/>
    <property type="project" value="UniProtKB-KW"/>
</dbReference>
<dbReference type="InterPro" id="IPR025558">
    <property type="entry name" value="DUF4283"/>
</dbReference>
<keyword evidence="5" id="KW-1185">Reference proteome</keyword>
<dbReference type="Pfam" id="PF14392">
    <property type="entry name" value="zf-CCHC_4"/>
    <property type="match status" value="1"/>
</dbReference>
<dbReference type="EMBL" id="BSYR01000035">
    <property type="protein sequence ID" value="GMJ01087.1"/>
    <property type="molecule type" value="Genomic_DNA"/>
</dbReference>
<accession>A0A9W7IRV3</accession>
<dbReference type="InterPro" id="IPR025836">
    <property type="entry name" value="Zn_knuckle_CX2CX4HX4C"/>
</dbReference>
<reference evidence="4" key="1">
    <citation type="submission" date="2023-05" db="EMBL/GenBank/DDBJ databases">
        <title>Genome and transcriptome analyses reveal genes involved in the formation of fine ridges on petal epidermal cells in Hibiscus trionum.</title>
        <authorList>
            <person name="Koshimizu S."/>
            <person name="Masuda S."/>
            <person name="Ishii T."/>
            <person name="Shirasu K."/>
            <person name="Hoshino A."/>
            <person name="Arita M."/>
        </authorList>
    </citation>
    <scope>NUCLEOTIDE SEQUENCE</scope>
    <source>
        <strain evidence="4">Hamamatsu line</strain>
    </source>
</reference>